<comment type="similarity">
    <text evidence="1">Belongs to the aldehyde dehydrogenase family.</text>
</comment>
<proteinExistence type="inferred from homology"/>
<dbReference type="EMBL" id="JBHSDU010000014">
    <property type="protein sequence ID" value="MFC4312453.1"/>
    <property type="molecule type" value="Genomic_DNA"/>
</dbReference>
<dbReference type="InterPro" id="IPR016162">
    <property type="entry name" value="Ald_DH_N"/>
</dbReference>
<evidence type="ECO:0000256" key="1">
    <source>
        <dbReference type="ARBA" id="ARBA00009986"/>
    </source>
</evidence>
<sequence length="467" mass="48884">MSDVAAATERDVIVVRDPDDDSIVGEVKVTSGAELERVLARAVDASKAPSLAAHERSKILAAVAARVEAQADAHAQLIATEGIKTIREAGREVARCVETLRLSAEEAKRIGGAVVPFDQASGGVDRLGWWQLRPAGVVAAITPYNDPLNLVAHKLGPAFALGAPIVLKPHPQTPFSALKLAEHFREAGAPEHSIQIVLGGGELGAMLVADRRPRVVSFTGGRAAGAAIAARIGFKRLLAELGGVGVVAVAADADLDIAATAIHSGAFWAAGQNCVHSQRIVVDAAIAGELRERLSALAAQMRMGPKRDATTDLGPLVDRAAARRVMLEIQQARADGARLVTGGWSEGNRVAPTWLEDVPEDHRLLREEVFGPVATFETVTGTPQLLRRLAEAGDALHAAIFTRSLETSLSAYGAANAAAVIVNDSTDFRIDAMPFGGGGAAGLGREGVADAIEAMAEKKMYVVRRTA</sequence>
<accession>A0ABV8SZW1</accession>
<evidence type="ECO:0000256" key="2">
    <source>
        <dbReference type="ARBA" id="ARBA00023002"/>
    </source>
</evidence>
<dbReference type="InterPro" id="IPR051020">
    <property type="entry name" value="ALDH-related_metabolic_enz"/>
</dbReference>
<protein>
    <submittedName>
        <fullName evidence="4">Aldehyde dehydrogenase family protein</fullName>
    </submittedName>
</protein>
<evidence type="ECO:0000259" key="3">
    <source>
        <dbReference type="Pfam" id="PF00171"/>
    </source>
</evidence>
<dbReference type="PANTHER" id="PTHR42991">
    <property type="entry name" value="ALDEHYDE DEHYDROGENASE"/>
    <property type="match status" value="1"/>
</dbReference>
<dbReference type="Gene3D" id="3.40.605.10">
    <property type="entry name" value="Aldehyde Dehydrogenase, Chain A, domain 1"/>
    <property type="match status" value="1"/>
</dbReference>
<keyword evidence="5" id="KW-1185">Reference proteome</keyword>
<dbReference type="InterPro" id="IPR016161">
    <property type="entry name" value="Ald_DH/histidinol_DH"/>
</dbReference>
<dbReference type="InterPro" id="IPR016163">
    <property type="entry name" value="Ald_DH_C"/>
</dbReference>
<dbReference type="SUPFAM" id="SSF53720">
    <property type="entry name" value="ALDH-like"/>
    <property type="match status" value="1"/>
</dbReference>
<dbReference type="InterPro" id="IPR015590">
    <property type="entry name" value="Aldehyde_DH_dom"/>
</dbReference>
<name>A0ABV8SZW1_9GAMM</name>
<dbReference type="RefSeq" id="WP_380601855.1">
    <property type="nucleotide sequence ID" value="NZ_JBHSDU010000014.1"/>
</dbReference>
<dbReference type="Proteomes" id="UP001595904">
    <property type="component" value="Unassembled WGS sequence"/>
</dbReference>
<evidence type="ECO:0000313" key="5">
    <source>
        <dbReference type="Proteomes" id="UP001595904"/>
    </source>
</evidence>
<dbReference type="Gene3D" id="3.40.309.10">
    <property type="entry name" value="Aldehyde Dehydrogenase, Chain A, domain 2"/>
    <property type="match status" value="1"/>
</dbReference>
<evidence type="ECO:0000313" key="4">
    <source>
        <dbReference type="EMBL" id="MFC4312453.1"/>
    </source>
</evidence>
<reference evidence="5" key="1">
    <citation type="journal article" date="2019" name="Int. J. Syst. Evol. Microbiol.">
        <title>The Global Catalogue of Microorganisms (GCM) 10K type strain sequencing project: providing services to taxonomists for standard genome sequencing and annotation.</title>
        <authorList>
            <consortium name="The Broad Institute Genomics Platform"/>
            <consortium name="The Broad Institute Genome Sequencing Center for Infectious Disease"/>
            <person name="Wu L."/>
            <person name="Ma J."/>
        </authorList>
    </citation>
    <scope>NUCLEOTIDE SEQUENCE [LARGE SCALE GENOMIC DNA]</scope>
    <source>
        <strain evidence="5">CGMCC 1.10759</strain>
    </source>
</reference>
<comment type="caution">
    <text evidence="4">The sequence shown here is derived from an EMBL/GenBank/DDBJ whole genome shotgun (WGS) entry which is preliminary data.</text>
</comment>
<gene>
    <name evidence="4" type="ORF">ACFPN2_25445</name>
</gene>
<dbReference type="Pfam" id="PF00171">
    <property type="entry name" value="Aldedh"/>
    <property type="match status" value="1"/>
</dbReference>
<feature type="domain" description="Aldehyde dehydrogenase" evidence="3">
    <location>
        <begin position="10"/>
        <end position="459"/>
    </location>
</feature>
<keyword evidence="2" id="KW-0560">Oxidoreductase</keyword>
<organism evidence="4 5">
    <name type="scientific">Steroidobacter flavus</name>
    <dbReference type="NCBI Taxonomy" id="1842136"/>
    <lineage>
        <taxon>Bacteria</taxon>
        <taxon>Pseudomonadati</taxon>
        <taxon>Pseudomonadota</taxon>
        <taxon>Gammaproteobacteria</taxon>
        <taxon>Steroidobacterales</taxon>
        <taxon>Steroidobacteraceae</taxon>
        <taxon>Steroidobacter</taxon>
    </lineage>
</organism>
<dbReference type="PANTHER" id="PTHR42991:SF1">
    <property type="entry name" value="ALDEHYDE DEHYDROGENASE"/>
    <property type="match status" value="1"/>
</dbReference>